<dbReference type="CDD" id="cd01335">
    <property type="entry name" value="Radical_SAM"/>
    <property type="match status" value="1"/>
</dbReference>
<keyword evidence="2" id="KW-0004">4Fe-4S</keyword>
<dbReference type="InterPro" id="IPR023885">
    <property type="entry name" value="4Fe4S-binding_SPASM_dom"/>
</dbReference>
<dbReference type="SFLD" id="SFLDG01067">
    <property type="entry name" value="SPASM/twitch_domain_containing"/>
    <property type="match status" value="1"/>
</dbReference>
<dbReference type="PROSITE" id="PS51918">
    <property type="entry name" value="RADICAL_SAM"/>
    <property type="match status" value="1"/>
</dbReference>
<feature type="domain" description="Radical SAM core" evidence="7">
    <location>
        <begin position="22"/>
        <end position="254"/>
    </location>
</feature>
<evidence type="ECO:0000256" key="3">
    <source>
        <dbReference type="ARBA" id="ARBA00022691"/>
    </source>
</evidence>
<gene>
    <name evidence="8" type="ORF">G3M70_05810</name>
</gene>
<evidence type="ECO:0000259" key="7">
    <source>
        <dbReference type="PROSITE" id="PS51918"/>
    </source>
</evidence>
<dbReference type="NCBIfam" id="TIGR04085">
    <property type="entry name" value="rSAM_more_4Fe4S"/>
    <property type="match status" value="1"/>
</dbReference>
<dbReference type="Gene3D" id="3.20.20.70">
    <property type="entry name" value="Aldolase class I"/>
    <property type="match status" value="1"/>
</dbReference>
<name>A0A7T0FZL1_9BACT</name>
<dbReference type="Pfam" id="PF04055">
    <property type="entry name" value="Radical_SAM"/>
    <property type="match status" value="1"/>
</dbReference>
<dbReference type="EMBL" id="CP048685">
    <property type="protein sequence ID" value="QPJ61429.1"/>
    <property type="molecule type" value="Genomic_DNA"/>
</dbReference>
<dbReference type="SMART" id="SM00729">
    <property type="entry name" value="Elp3"/>
    <property type="match status" value="1"/>
</dbReference>
<keyword evidence="4" id="KW-0479">Metal-binding</keyword>
<evidence type="ECO:0000256" key="5">
    <source>
        <dbReference type="ARBA" id="ARBA00023004"/>
    </source>
</evidence>
<comment type="cofactor">
    <cofactor evidence="1">
        <name>[4Fe-4S] cluster</name>
        <dbReference type="ChEBI" id="CHEBI:49883"/>
    </cofactor>
</comment>
<dbReference type="GO" id="GO:0051539">
    <property type="term" value="F:4 iron, 4 sulfur cluster binding"/>
    <property type="evidence" value="ECO:0007669"/>
    <property type="project" value="UniProtKB-KW"/>
</dbReference>
<dbReference type="AlphaFoldDB" id="A0A7T0FZL1"/>
<dbReference type="SFLD" id="SFLDG01386">
    <property type="entry name" value="main_SPASM_domain-containing"/>
    <property type="match status" value="1"/>
</dbReference>
<dbReference type="InterPro" id="IPR007197">
    <property type="entry name" value="rSAM"/>
</dbReference>
<dbReference type="InterPro" id="IPR017200">
    <property type="entry name" value="PqqE-like"/>
</dbReference>
<dbReference type="Pfam" id="PF13186">
    <property type="entry name" value="SPASM"/>
    <property type="match status" value="1"/>
</dbReference>
<dbReference type="GO" id="GO:0046872">
    <property type="term" value="F:metal ion binding"/>
    <property type="evidence" value="ECO:0007669"/>
    <property type="project" value="UniProtKB-KW"/>
</dbReference>
<protein>
    <submittedName>
        <fullName evidence="8">Radical SAM protein</fullName>
    </submittedName>
</protein>
<dbReference type="SUPFAM" id="SSF102114">
    <property type="entry name" value="Radical SAM enzymes"/>
    <property type="match status" value="1"/>
</dbReference>
<dbReference type="InterPro" id="IPR050377">
    <property type="entry name" value="Radical_SAM_PqqE_MftC-like"/>
</dbReference>
<dbReference type="PIRSF" id="PIRSF037420">
    <property type="entry name" value="PQQ_syn_pqqE"/>
    <property type="match status" value="1"/>
</dbReference>
<dbReference type="GO" id="GO:0003824">
    <property type="term" value="F:catalytic activity"/>
    <property type="evidence" value="ECO:0007669"/>
    <property type="project" value="InterPro"/>
</dbReference>
<sequence length="378" mass="43781">MNKLFQYMSRQSRIETQCGTGPYIPSNLLLQWHITERCNLRCLHCYQDAYSSDELKWDQWMEVLKQFQTLLFRWRKETSQKRLRGHITVTGGEPFVHPDFMKLMRRFAEDRYKYSFGILSNGSMIDQSVARELKILKPAFVQVSMEGKPDTHDRLRGDGNFKKTVTAIEHLVAHKIPTLVSFTAHRENYKEFCEVVAISEKLGVDKVWSDRFLPNGAGMDHMAGEALTSDETQEYFQSMAEIRTNTRRRWFGKKTQVVMDRALQFLEGDGRPYFCKAGDSLITLMPNGDIYPCRRMPVHVGNIMEQSLESIYYGNDLLKQLRDPDKVSEGCEDCFYSGMCKGGLKCMSYAVHGDPFVRDPGCYNEQEGHDRTERISAF</sequence>
<evidence type="ECO:0000313" key="9">
    <source>
        <dbReference type="Proteomes" id="UP000594688"/>
    </source>
</evidence>
<accession>A0A7T0FZL1</accession>
<evidence type="ECO:0000313" key="8">
    <source>
        <dbReference type="EMBL" id="QPJ61429.1"/>
    </source>
</evidence>
<dbReference type="PANTHER" id="PTHR11228">
    <property type="entry name" value="RADICAL SAM DOMAIN PROTEIN"/>
    <property type="match status" value="1"/>
</dbReference>
<keyword evidence="6" id="KW-0411">Iron-sulfur</keyword>
<evidence type="ECO:0000256" key="1">
    <source>
        <dbReference type="ARBA" id="ARBA00001966"/>
    </source>
</evidence>
<dbReference type="InterPro" id="IPR058240">
    <property type="entry name" value="rSAM_sf"/>
</dbReference>
<dbReference type="SFLD" id="SFLDS00029">
    <property type="entry name" value="Radical_SAM"/>
    <property type="match status" value="1"/>
</dbReference>
<dbReference type="InterPro" id="IPR006638">
    <property type="entry name" value="Elp3/MiaA/NifB-like_rSAM"/>
</dbReference>
<dbReference type="KEGG" id="nli:G3M70_05810"/>
<evidence type="ECO:0000256" key="4">
    <source>
        <dbReference type="ARBA" id="ARBA00022723"/>
    </source>
</evidence>
<dbReference type="InterPro" id="IPR013785">
    <property type="entry name" value="Aldolase_TIM"/>
</dbReference>
<dbReference type="Proteomes" id="UP000594688">
    <property type="component" value="Chromosome"/>
</dbReference>
<organism evidence="8 9">
    <name type="scientific">Candidatus Nitronauta litoralis</name>
    <dbReference type="NCBI Taxonomy" id="2705533"/>
    <lineage>
        <taxon>Bacteria</taxon>
        <taxon>Pseudomonadati</taxon>
        <taxon>Nitrospinota/Tectimicrobiota group</taxon>
        <taxon>Nitrospinota</taxon>
        <taxon>Nitrospinia</taxon>
        <taxon>Nitrospinales</taxon>
        <taxon>Nitrospinaceae</taxon>
        <taxon>Candidatus Nitronauta</taxon>
    </lineage>
</organism>
<evidence type="ECO:0000256" key="2">
    <source>
        <dbReference type="ARBA" id="ARBA00022485"/>
    </source>
</evidence>
<reference evidence="8 9" key="1">
    <citation type="submission" date="2020-02" db="EMBL/GenBank/DDBJ databases">
        <title>Genomic and physiological characterization of two novel Nitrospinaceae genera.</title>
        <authorList>
            <person name="Mueller A.J."/>
            <person name="Jung M.-Y."/>
            <person name="Strachan C.R."/>
            <person name="Herbold C.W."/>
            <person name="Kirkegaard R.H."/>
            <person name="Daims H."/>
        </authorList>
    </citation>
    <scope>NUCLEOTIDE SEQUENCE [LARGE SCALE GENOMIC DNA]</scope>
    <source>
        <strain evidence="8">EB</strain>
    </source>
</reference>
<keyword evidence="3" id="KW-0949">S-adenosyl-L-methionine</keyword>
<keyword evidence="5" id="KW-0408">Iron</keyword>
<dbReference type="PANTHER" id="PTHR11228:SF7">
    <property type="entry name" value="PQQA PEPTIDE CYCLASE"/>
    <property type="match status" value="1"/>
</dbReference>
<proteinExistence type="predicted"/>
<evidence type="ECO:0000256" key="6">
    <source>
        <dbReference type="ARBA" id="ARBA00023014"/>
    </source>
</evidence>